<keyword evidence="2" id="KW-0479">Metal-binding</keyword>
<evidence type="ECO:0000256" key="2">
    <source>
        <dbReference type="RuleBase" id="RU362039"/>
    </source>
</evidence>
<dbReference type="InterPro" id="IPR000979">
    <property type="entry name" value="Phosphodiesterase_MJ0936/Vps29"/>
</dbReference>
<organism evidence="4">
    <name type="scientific">Veillonella atypica</name>
    <dbReference type="NCBI Taxonomy" id="39777"/>
    <lineage>
        <taxon>Bacteria</taxon>
        <taxon>Bacillati</taxon>
        <taxon>Bacillota</taxon>
        <taxon>Negativicutes</taxon>
        <taxon>Veillonellales</taxon>
        <taxon>Veillonellaceae</taxon>
        <taxon>Veillonella</taxon>
    </lineage>
</organism>
<proteinExistence type="inferred from homology"/>
<dbReference type="InterPro" id="IPR029052">
    <property type="entry name" value="Metallo-depent_PP-like"/>
</dbReference>
<comment type="similarity">
    <text evidence="1 2">Belongs to the metallophosphoesterase superfamily. YfcE family.</text>
</comment>
<feature type="domain" description="Calcineurin-like phosphoesterase" evidence="3">
    <location>
        <begin position="3"/>
        <end position="151"/>
    </location>
</feature>
<dbReference type="Gene3D" id="3.60.21.10">
    <property type="match status" value="1"/>
</dbReference>
<evidence type="ECO:0000256" key="1">
    <source>
        <dbReference type="ARBA" id="ARBA00008950"/>
    </source>
</evidence>
<comment type="cofactor">
    <cofactor evidence="2">
        <name>a divalent metal cation</name>
        <dbReference type="ChEBI" id="CHEBI:60240"/>
    </cofactor>
</comment>
<dbReference type="STRING" id="39777.B7L28_02310"/>
<evidence type="ECO:0000259" key="3">
    <source>
        <dbReference type="Pfam" id="PF12850"/>
    </source>
</evidence>
<dbReference type="GO" id="GO:0016787">
    <property type="term" value="F:hydrolase activity"/>
    <property type="evidence" value="ECO:0007669"/>
    <property type="project" value="UniProtKB-UniRule"/>
</dbReference>
<comment type="caution">
    <text evidence="4">The sequence shown here is derived from an EMBL/GenBank/DDBJ whole genome shotgun (WGS) entry which is preliminary data.</text>
</comment>
<dbReference type="InterPro" id="IPR024654">
    <property type="entry name" value="Calcineurin-like_PHP_lpxH"/>
</dbReference>
<dbReference type="GO" id="GO:0046872">
    <property type="term" value="F:metal ion binding"/>
    <property type="evidence" value="ECO:0007669"/>
    <property type="project" value="UniProtKB-KW"/>
</dbReference>
<dbReference type="NCBIfam" id="TIGR00040">
    <property type="entry name" value="yfcE"/>
    <property type="match status" value="1"/>
</dbReference>
<evidence type="ECO:0000313" key="4">
    <source>
        <dbReference type="EMBL" id="KXA64454.1"/>
    </source>
</evidence>
<reference evidence="4 5" key="1">
    <citation type="submission" date="2016-01" db="EMBL/GenBank/DDBJ databases">
        <authorList>
            <person name="Oliw E.H."/>
        </authorList>
    </citation>
    <scope>NUCLEOTIDE SEQUENCE [LARGE SCALE GENOMIC DNA]</scope>
    <source>
        <strain evidence="4 5">CMW7756B</strain>
    </source>
</reference>
<protein>
    <recommendedName>
        <fullName evidence="2">Phosphoesterase</fullName>
        <ecNumber evidence="2">3.1.4.-</ecNumber>
    </recommendedName>
</protein>
<evidence type="ECO:0000313" key="5">
    <source>
        <dbReference type="Proteomes" id="UP000070226"/>
    </source>
</evidence>
<gene>
    <name evidence="4" type="ORF">HMPREF3233_00935</name>
</gene>
<dbReference type="RefSeq" id="WP_060807502.1">
    <property type="nucleotide sequence ID" value="NZ_KQ958071.1"/>
</dbReference>
<dbReference type="PATRIC" id="fig|39777.7.peg.909"/>
<accession>A0A133S4W0</accession>
<sequence length="165" mass="18510">MKRIGIISDTHGYLDTIDLALDATVDQDIDMWLHAGDYGDDARYMQTRTDVPVYAVRGNNDRVQPLEPKEQLIPLEDTYIYMTHGHEVSYCKRAQELIHIGNAMGARLIVCGHSHFHEAKHIGDTLFVNPGSIALPRDGSGGTFAIVTYEDGAFEVEFVYKQDII</sequence>
<dbReference type="EC" id="3.1.4.-" evidence="2"/>
<dbReference type="PANTHER" id="PTHR11124">
    <property type="entry name" value="VACUOLAR SORTING PROTEIN VPS29"/>
    <property type="match status" value="1"/>
</dbReference>
<name>A0A133S4W0_9FIRM</name>
<dbReference type="EMBL" id="LRQT01000024">
    <property type="protein sequence ID" value="KXA64454.1"/>
    <property type="molecule type" value="Genomic_DNA"/>
</dbReference>
<dbReference type="AlphaFoldDB" id="A0A133S4W0"/>
<dbReference type="SUPFAM" id="SSF56300">
    <property type="entry name" value="Metallo-dependent phosphatases"/>
    <property type="match status" value="1"/>
</dbReference>
<dbReference type="Pfam" id="PF12850">
    <property type="entry name" value="Metallophos_2"/>
    <property type="match status" value="1"/>
</dbReference>
<dbReference type="Proteomes" id="UP000070226">
    <property type="component" value="Unassembled WGS sequence"/>
</dbReference>